<dbReference type="CDD" id="cd19133">
    <property type="entry name" value="AKR_AKR5F1"/>
    <property type="match status" value="1"/>
</dbReference>
<dbReference type="PROSITE" id="PS00062">
    <property type="entry name" value="ALDOKETO_REDUCTASE_2"/>
    <property type="match status" value="1"/>
</dbReference>
<feature type="active site" description="Proton donor" evidence="4">
    <location>
        <position position="48"/>
    </location>
</feature>
<dbReference type="PANTHER" id="PTHR43827">
    <property type="entry name" value="2,5-DIKETO-D-GLUCONIC ACID REDUCTASE"/>
    <property type="match status" value="1"/>
</dbReference>
<feature type="domain" description="NADP-dependent oxidoreductase" evidence="7">
    <location>
        <begin position="21"/>
        <end position="261"/>
    </location>
</feature>
<dbReference type="PANTHER" id="PTHR43827:SF3">
    <property type="entry name" value="NADP-DEPENDENT OXIDOREDUCTASE DOMAIN-CONTAINING PROTEIN"/>
    <property type="match status" value="1"/>
</dbReference>
<dbReference type="RefSeq" id="WP_009142260.1">
    <property type="nucleotide sequence ID" value="NZ_GL830940.1"/>
</dbReference>
<dbReference type="InterPro" id="IPR020471">
    <property type="entry name" value="AKR"/>
</dbReference>
<evidence type="ECO:0000256" key="1">
    <source>
        <dbReference type="ARBA" id="ARBA00007905"/>
    </source>
</evidence>
<keyword evidence="2" id="KW-0521">NADP</keyword>
<dbReference type="InterPro" id="IPR018170">
    <property type="entry name" value="Aldo/ket_reductase_CS"/>
</dbReference>
<accession>E8LH72</accession>
<protein>
    <submittedName>
        <fullName evidence="8">Oxidoreductase, aldo/keto reductase family protein</fullName>
    </submittedName>
</protein>
<evidence type="ECO:0000256" key="6">
    <source>
        <dbReference type="PIRSR" id="PIRSR000097-3"/>
    </source>
</evidence>
<dbReference type="eggNOG" id="COG0656">
    <property type="taxonomic scope" value="Bacteria"/>
</dbReference>
<dbReference type="HOGENOM" id="CLU_023205_0_1_6"/>
<dbReference type="OrthoDB" id="9772407at2"/>
<gene>
    <name evidence="8" type="ORF">HMPREF9444_00029</name>
</gene>
<feature type="binding site" evidence="5">
    <location>
        <position position="110"/>
    </location>
    <ligand>
        <name>substrate</name>
    </ligand>
</feature>
<evidence type="ECO:0000256" key="5">
    <source>
        <dbReference type="PIRSR" id="PIRSR000097-2"/>
    </source>
</evidence>
<dbReference type="SUPFAM" id="SSF51430">
    <property type="entry name" value="NAD(P)-linked oxidoreductase"/>
    <property type="match status" value="1"/>
</dbReference>
<evidence type="ECO:0000313" key="8">
    <source>
        <dbReference type="EMBL" id="EFY08122.1"/>
    </source>
</evidence>
<dbReference type="PROSITE" id="PS00063">
    <property type="entry name" value="ALDOKETO_REDUCTASE_3"/>
    <property type="match status" value="1"/>
</dbReference>
<dbReference type="EMBL" id="AEVO01000002">
    <property type="protein sequence ID" value="EFY08122.1"/>
    <property type="molecule type" value="Genomic_DNA"/>
</dbReference>
<proteinExistence type="inferred from homology"/>
<sequence>MQSVKLNNGIEMPLIGFGVFQIPENECEDVVVNAIKSGYRLIDTASSYKNEEAVGRAISRAQNELGVERKDLFVTTKAFIQEMGYDKTLKAFDESLSRLSIDYLDLYLIHMPFGDYYGSYRALESLYKEGRVKAIGVCNFLPDRLLDLCNNVTVIPQVNQIEHHPHYQRREDLDLMQQFNIQPEAWAPFAEGLKGMFDEPVLKDIAQKYGKTPAQVILRWNIEQGIVVIPKTVHEKRMMENFNVFDFALDAQDMAKIKTLDKNCPSMLDTRNLNEIRRVYDYLKNPVLTSL</sequence>
<name>E8LH72_SUCHY</name>
<evidence type="ECO:0000256" key="4">
    <source>
        <dbReference type="PIRSR" id="PIRSR000097-1"/>
    </source>
</evidence>
<dbReference type="Gene3D" id="3.20.20.100">
    <property type="entry name" value="NADP-dependent oxidoreductase domain"/>
    <property type="match status" value="1"/>
</dbReference>
<dbReference type="AlphaFoldDB" id="E8LH72"/>
<evidence type="ECO:0000256" key="3">
    <source>
        <dbReference type="ARBA" id="ARBA00023002"/>
    </source>
</evidence>
<organism evidence="8 9">
    <name type="scientific">Succinatimonas hippei (strain DSM 22608 / JCM 16073 / KCTC 15190 / YIT 12066)</name>
    <dbReference type="NCBI Taxonomy" id="762983"/>
    <lineage>
        <taxon>Bacteria</taxon>
        <taxon>Pseudomonadati</taxon>
        <taxon>Pseudomonadota</taxon>
        <taxon>Gammaproteobacteria</taxon>
        <taxon>Aeromonadales</taxon>
        <taxon>Succinivibrionaceae</taxon>
        <taxon>Succinatimonas</taxon>
    </lineage>
</organism>
<dbReference type="FunFam" id="3.20.20.100:FF:000015">
    <property type="entry name" value="Oxidoreductase, aldo/keto reductase family"/>
    <property type="match status" value="1"/>
</dbReference>
<dbReference type="InterPro" id="IPR023210">
    <property type="entry name" value="NADP_OxRdtase_dom"/>
</dbReference>
<comment type="similarity">
    <text evidence="1">Belongs to the aldo/keto reductase family.</text>
</comment>
<dbReference type="PRINTS" id="PR00069">
    <property type="entry name" value="ALDKETRDTASE"/>
</dbReference>
<dbReference type="PIRSF" id="PIRSF000097">
    <property type="entry name" value="AKR"/>
    <property type="match status" value="1"/>
</dbReference>
<reference evidence="8 9" key="1">
    <citation type="submission" date="2011-01" db="EMBL/GenBank/DDBJ databases">
        <authorList>
            <person name="Weinstock G."/>
            <person name="Sodergren E."/>
            <person name="Clifton S."/>
            <person name="Fulton L."/>
            <person name="Fulton B."/>
            <person name="Courtney L."/>
            <person name="Fronick C."/>
            <person name="Harrison M."/>
            <person name="Strong C."/>
            <person name="Farmer C."/>
            <person name="Delahaunty K."/>
            <person name="Markovic C."/>
            <person name="Hall O."/>
            <person name="Minx P."/>
            <person name="Tomlinson C."/>
            <person name="Mitreva M."/>
            <person name="Hou S."/>
            <person name="Chen J."/>
            <person name="Wollam A."/>
            <person name="Pepin K.H."/>
            <person name="Johnson M."/>
            <person name="Bhonagiri V."/>
            <person name="Zhang X."/>
            <person name="Suruliraj S."/>
            <person name="Warren W."/>
            <person name="Chinwalla A."/>
            <person name="Mardis E.R."/>
            <person name="Wilson R.K."/>
        </authorList>
    </citation>
    <scope>NUCLEOTIDE SEQUENCE [LARGE SCALE GENOMIC DNA]</scope>
    <source>
        <strain evidence="9">DSM 22608 / JCM 16073 / KCTC 15190 / YIT 12066</strain>
    </source>
</reference>
<dbReference type="GO" id="GO:0016616">
    <property type="term" value="F:oxidoreductase activity, acting on the CH-OH group of donors, NAD or NADP as acceptor"/>
    <property type="evidence" value="ECO:0007669"/>
    <property type="project" value="UniProtKB-ARBA"/>
</dbReference>
<keyword evidence="9" id="KW-1185">Reference proteome</keyword>
<feature type="site" description="Lowers pKa of active site Tyr" evidence="6">
    <location>
        <position position="77"/>
    </location>
</feature>
<evidence type="ECO:0000256" key="2">
    <source>
        <dbReference type="ARBA" id="ARBA00022857"/>
    </source>
</evidence>
<keyword evidence="3" id="KW-0560">Oxidoreductase</keyword>
<evidence type="ECO:0000313" key="9">
    <source>
        <dbReference type="Proteomes" id="UP000018458"/>
    </source>
</evidence>
<dbReference type="PROSITE" id="PS00798">
    <property type="entry name" value="ALDOKETO_REDUCTASE_1"/>
    <property type="match status" value="1"/>
</dbReference>
<comment type="caution">
    <text evidence="8">The sequence shown here is derived from an EMBL/GenBank/DDBJ whole genome shotgun (WGS) entry which is preliminary data.</text>
</comment>
<dbReference type="STRING" id="762983.HMPREF9444_00029"/>
<dbReference type="Pfam" id="PF00248">
    <property type="entry name" value="Aldo_ket_red"/>
    <property type="match status" value="1"/>
</dbReference>
<dbReference type="Proteomes" id="UP000018458">
    <property type="component" value="Unassembled WGS sequence"/>
</dbReference>
<dbReference type="InterPro" id="IPR036812">
    <property type="entry name" value="NAD(P)_OxRdtase_dom_sf"/>
</dbReference>
<evidence type="ECO:0000259" key="7">
    <source>
        <dbReference type="Pfam" id="PF00248"/>
    </source>
</evidence>